<dbReference type="AlphaFoldDB" id="A0A7J7IX53"/>
<proteinExistence type="predicted"/>
<comment type="caution">
    <text evidence="2">The sequence shown here is derived from an EMBL/GenBank/DDBJ whole genome shotgun (WGS) entry which is preliminary data.</text>
</comment>
<name>A0A7J7IX53_BUGNE</name>
<dbReference type="Proteomes" id="UP000593567">
    <property type="component" value="Unassembled WGS sequence"/>
</dbReference>
<keyword evidence="3" id="KW-1185">Reference proteome</keyword>
<evidence type="ECO:0000313" key="3">
    <source>
        <dbReference type="Proteomes" id="UP000593567"/>
    </source>
</evidence>
<gene>
    <name evidence="2" type="ORF">EB796_023682</name>
</gene>
<accession>A0A7J7IX53</accession>
<dbReference type="EMBL" id="VXIV02003347">
    <property type="protein sequence ID" value="KAF6018001.1"/>
    <property type="molecule type" value="Genomic_DNA"/>
</dbReference>
<evidence type="ECO:0000256" key="1">
    <source>
        <dbReference type="SAM" id="MobiDB-lite"/>
    </source>
</evidence>
<protein>
    <submittedName>
        <fullName evidence="2">Uncharacterized protein</fullName>
    </submittedName>
</protein>
<reference evidence="2" key="1">
    <citation type="submission" date="2020-06" db="EMBL/GenBank/DDBJ databases">
        <title>Draft genome of Bugula neritina, a colonial animal packing powerful symbionts and potential medicines.</title>
        <authorList>
            <person name="Rayko M."/>
        </authorList>
    </citation>
    <scope>NUCLEOTIDE SEQUENCE [LARGE SCALE GENOMIC DNA]</scope>
    <source>
        <strain evidence="2">Kwan_BN1</strain>
    </source>
</reference>
<organism evidence="2 3">
    <name type="scientific">Bugula neritina</name>
    <name type="common">Brown bryozoan</name>
    <name type="synonym">Sertularia neritina</name>
    <dbReference type="NCBI Taxonomy" id="10212"/>
    <lineage>
        <taxon>Eukaryota</taxon>
        <taxon>Metazoa</taxon>
        <taxon>Spiralia</taxon>
        <taxon>Lophotrochozoa</taxon>
        <taxon>Bryozoa</taxon>
        <taxon>Gymnolaemata</taxon>
        <taxon>Cheilostomatida</taxon>
        <taxon>Flustrina</taxon>
        <taxon>Buguloidea</taxon>
        <taxon>Bugulidae</taxon>
        <taxon>Bugula</taxon>
    </lineage>
</organism>
<evidence type="ECO:0000313" key="2">
    <source>
        <dbReference type="EMBL" id="KAF6018001.1"/>
    </source>
</evidence>
<feature type="region of interest" description="Disordered" evidence="1">
    <location>
        <begin position="44"/>
        <end position="107"/>
    </location>
</feature>
<sequence>MAGAVQGNESIRATGVFSAQELVHITQPSIMLGLESAVMRPQTHYRSMSMPGPAHNGADLMAGPRHKRFKTTTSMSSEDNDENDNVRGQTGIYPNSPAGQGAKTAVT</sequence>